<proteinExistence type="predicted"/>
<feature type="domain" description="Group II intron maturase-specific" evidence="1">
    <location>
        <begin position="1"/>
        <end position="69"/>
    </location>
</feature>
<gene>
    <name evidence="2" type="ORF">GBM96_11710</name>
</gene>
<dbReference type="InterPro" id="IPR013597">
    <property type="entry name" value="Mat_intron_G2"/>
</dbReference>
<comment type="caution">
    <text evidence="2">The sequence shown here is derived from an EMBL/GenBank/DDBJ whole genome shotgun (WGS) entry which is preliminary data.</text>
</comment>
<dbReference type="AlphaFoldDB" id="A0AAI9SBD4"/>
<sequence length="123" mass="14530">MKQKLKAVFFRARGSSLLATIKRLNMILRGWRNYFQLDLRKSVYDKLDCHIRRHLRKLVWLAWKKPKRRLAALIKLGIPTAEARKAAGVGSGAWRMSGTQTMHKAYPIDFFRRNKLYSLLEMR</sequence>
<dbReference type="GO" id="GO:0003746">
    <property type="term" value="F:translation elongation factor activity"/>
    <property type="evidence" value="ECO:0007669"/>
    <property type="project" value="UniProtKB-KW"/>
</dbReference>
<dbReference type="Pfam" id="PF08388">
    <property type="entry name" value="GIIM"/>
    <property type="match status" value="1"/>
</dbReference>
<reference evidence="2 3" key="1">
    <citation type="submission" date="2019-10" db="EMBL/GenBank/DDBJ databases">
        <title>Genome diversity of Sutterella seckii.</title>
        <authorList>
            <person name="Chaplin A.V."/>
            <person name="Sokolova S.R."/>
            <person name="Mosin K.A."/>
            <person name="Ivanova E.L."/>
            <person name="Kochetkova T.O."/>
            <person name="Goltsov A.Y."/>
            <person name="Trofimov D.Y."/>
            <person name="Efimov B.A."/>
        </authorList>
    </citation>
    <scope>NUCLEOTIDE SEQUENCE [LARGE SCALE GENOMIC DNA]</scope>
    <source>
        <strain evidence="2 3">ASD3426</strain>
    </source>
</reference>
<accession>A0AAI9SBD4</accession>
<dbReference type="Proteomes" id="UP000469462">
    <property type="component" value="Unassembled WGS sequence"/>
</dbReference>
<dbReference type="EMBL" id="WEHW01000126">
    <property type="protein sequence ID" value="KAB7649162.1"/>
    <property type="molecule type" value="Genomic_DNA"/>
</dbReference>
<keyword evidence="3" id="KW-1185">Reference proteome</keyword>
<evidence type="ECO:0000259" key="1">
    <source>
        <dbReference type="Pfam" id="PF08388"/>
    </source>
</evidence>
<name>A0AAI9SBD4_9BURK</name>
<protein>
    <submittedName>
        <fullName evidence="2">Transcription elongation factor GreAB</fullName>
    </submittedName>
</protein>
<keyword evidence="2" id="KW-0648">Protein biosynthesis</keyword>
<organism evidence="2 3">
    <name type="scientific">Sutterella seckii</name>
    <dbReference type="NCBI Taxonomy" id="1944635"/>
    <lineage>
        <taxon>Bacteria</taxon>
        <taxon>Pseudomonadati</taxon>
        <taxon>Pseudomonadota</taxon>
        <taxon>Betaproteobacteria</taxon>
        <taxon>Burkholderiales</taxon>
        <taxon>Sutterellaceae</taxon>
        <taxon>Sutterella</taxon>
    </lineage>
</organism>
<evidence type="ECO:0000313" key="2">
    <source>
        <dbReference type="EMBL" id="KAB7649162.1"/>
    </source>
</evidence>
<keyword evidence="2" id="KW-0251">Elongation factor</keyword>
<evidence type="ECO:0000313" key="3">
    <source>
        <dbReference type="Proteomes" id="UP000469462"/>
    </source>
</evidence>